<organism evidence="15 16">
    <name type="scientific">Undibacterium seohonense</name>
    <dbReference type="NCBI Taxonomy" id="1344950"/>
    <lineage>
        <taxon>Bacteria</taxon>
        <taxon>Pseudomonadati</taxon>
        <taxon>Pseudomonadota</taxon>
        <taxon>Betaproteobacteria</taxon>
        <taxon>Burkholderiales</taxon>
        <taxon>Oxalobacteraceae</taxon>
        <taxon>Undibacterium</taxon>
    </lineage>
</organism>
<evidence type="ECO:0000256" key="12">
    <source>
        <dbReference type="SAM" id="SignalP"/>
    </source>
</evidence>
<keyword evidence="9 10" id="KW-0998">Cell outer membrane</keyword>
<dbReference type="SUPFAM" id="SSF56935">
    <property type="entry name" value="Porins"/>
    <property type="match status" value="1"/>
</dbReference>
<dbReference type="Proteomes" id="UP000648257">
    <property type="component" value="Unassembled WGS sequence"/>
</dbReference>
<evidence type="ECO:0000259" key="13">
    <source>
        <dbReference type="Pfam" id="PF00593"/>
    </source>
</evidence>
<accession>A0ABR6X8V0</accession>
<proteinExistence type="inferred from homology"/>
<keyword evidence="6 11" id="KW-0798">TonB box</keyword>
<dbReference type="Gene3D" id="2.170.130.10">
    <property type="entry name" value="TonB-dependent receptor, plug domain"/>
    <property type="match status" value="1"/>
</dbReference>
<feature type="domain" description="TonB-dependent receptor plug" evidence="14">
    <location>
        <begin position="49"/>
        <end position="169"/>
    </location>
</feature>
<keyword evidence="4 10" id="KW-1134">Transmembrane beta strand</keyword>
<dbReference type="InterPro" id="IPR039426">
    <property type="entry name" value="TonB-dep_rcpt-like"/>
</dbReference>
<dbReference type="InterPro" id="IPR036942">
    <property type="entry name" value="Beta-barrel_TonB_sf"/>
</dbReference>
<keyword evidence="7 10" id="KW-0472">Membrane</keyword>
<evidence type="ECO:0000256" key="1">
    <source>
        <dbReference type="ARBA" id="ARBA00004571"/>
    </source>
</evidence>
<dbReference type="EMBL" id="JACOFW010000023">
    <property type="protein sequence ID" value="MBC3808990.1"/>
    <property type="molecule type" value="Genomic_DNA"/>
</dbReference>
<evidence type="ECO:0000256" key="11">
    <source>
        <dbReference type="RuleBase" id="RU003357"/>
    </source>
</evidence>
<evidence type="ECO:0000256" key="3">
    <source>
        <dbReference type="ARBA" id="ARBA00022448"/>
    </source>
</evidence>
<evidence type="ECO:0000256" key="2">
    <source>
        <dbReference type="ARBA" id="ARBA00009810"/>
    </source>
</evidence>
<evidence type="ECO:0000256" key="8">
    <source>
        <dbReference type="ARBA" id="ARBA00023170"/>
    </source>
</evidence>
<dbReference type="InterPro" id="IPR012910">
    <property type="entry name" value="Plug_dom"/>
</dbReference>
<feature type="domain" description="TonB-dependent receptor-like beta-barrel" evidence="13">
    <location>
        <begin position="513"/>
        <end position="870"/>
    </location>
</feature>
<dbReference type="Pfam" id="PF07715">
    <property type="entry name" value="Plug"/>
    <property type="match status" value="1"/>
</dbReference>
<dbReference type="Gene3D" id="2.40.170.20">
    <property type="entry name" value="TonB-dependent receptor, beta-barrel domain"/>
    <property type="match status" value="1"/>
</dbReference>
<sequence length="916" mass="98378">MKLTTIAHCIALIGVSNLAAGITYAQSLPVEKLQKVEITGSSIKAVQKEGALPIQVITAEQISRSGTTSVEQLIATLSANGTTADNLSSQAGIQLGSNDRNNNGNSSANLRGLGAGSTLVLLNGRRVSLHGAKGNAVNLNSIPLAAVERVEVLTDGSSAIYGTDAIGGVINFILKKNFNGVNLSARTNVTQGGGGNTKGISIVGGMGDMDSEGYNLMATLSYDKQAILNSHQRSFVNGFQPERGLSPDTTGTPFATQTGGAGTAIGSSYKLPTTGAQTYNRANLLSFQGKCESGFGMTQYQSTLWGNPQFGTSCAYDYTGQAVLIQPVDNLNLVTRGTLKIDNDTKAYFEVVGSRSTATKQFEQSQITTSIAAKNAYPVGGPYYQDLSSYIPTFDKTKPIAYRWRCLECGGRTIQTVSEQSRILAGIDGVIGGWDYSLGVSTAKSYANSVLGEGYMKRAEFDAALASGKINPWLKAGETQTAEALALIQGAKAAGTSLFGGRASLTQIDGKISGELFSLPAGMVSAAAGFDLRRESYQFKSDESATVPVRDAPFDATFAKVSRDITAIYAEMAVPVFKGFDAQLAIRGDKYSDFGNTVNPKISFRYEPIEKTLMFRGSVNSGFRAPSFFQLYSGVSISPLPGNVDDPVLCPKNPGNLQYCGIRPDQKAGGNINLNPEKSKQWSIGTVIQPLNWMAVTIDLWDIKRDGIITELDGTAVIKNPETFPNSLIRDANGEIDYIQAGYVNADGDKLRGIDLALKMNGNLGTAKWDAGIEGTYMKSFKSRIFKRDTYTELVGEWYPRNLYVRWKHNAFVTYSEGNWSTTFSQRYTAGYKDERPSGVVPAGFVADVKPYTTYNLSTSYSGFKDLSINVILIDLFDRTPSFTAHNVDFAGGAGWDPRVASPLGRRLSVSANYKF</sequence>
<evidence type="ECO:0000313" key="15">
    <source>
        <dbReference type="EMBL" id="MBC3808990.1"/>
    </source>
</evidence>
<keyword evidence="5 10" id="KW-0812">Transmembrane</keyword>
<keyword evidence="12" id="KW-0732">Signal</keyword>
<dbReference type="PROSITE" id="PS52016">
    <property type="entry name" value="TONB_DEPENDENT_REC_3"/>
    <property type="match status" value="1"/>
</dbReference>
<keyword evidence="8 15" id="KW-0675">Receptor</keyword>
<evidence type="ECO:0000256" key="5">
    <source>
        <dbReference type="ARBA" id="ARBA00022692"/>
    </source>
</evidence>
<dbReference type="PANTHER" id="PTHR47234:SF2">
    <property type="entry name" value="TONB-DEPENDENT RECEPTOR"/>
    <property type="match status" value="1"/>
</dbReference>
<dbReference type="Pfam" id="PF00593">
    <property type="entry name" value="TonB_dep_Rec_b-barrel"/>
    <property type="match status" value="1"/>
</dbReference>
<dbReference type="InterPro" id="IPR000531">
    <property type="entry name" value="Beta-barrel_TonB"/>
</dbReference>
<evidence type="ECO:0000313" key="16">
    <source>
        <dbReference type="Proteomes" id="UP000648257"/>
    </source>
</evidence>
<name>A0ABR6X8V0_9BURK</name>
<evidence type="ECO:0000256" key="4">
    <source>
        <dbReference type="ARBA" id="ARBA00022452"/>
    </source>
</evidence>
<dbReference type="RefSeq" id="WP_186924052.1">
    <property type="nucleotide sequence ID" value="NZ_JACOFW010000023.1"/>
</dbReference>
<feature type="signal peptide" evidence="12">
    <location>
        <begin position="1"/>
        <end position="25"/>
    </location>
</feature>
<evidence type="ECO:0000256" key="10">
    <source>
        <dbReference type="PROSITE-ProRule" id="PRU01360"/>
    </source>
</evidence>
<dbReference type="InterPro" id="IPR037066">
    <property type="entry name" value="Plug_dom_sf"/>
</dbReference>
<comment type="caution">
    <text evidence="15">The sequence shown here is derived from an EMBL/GenBank/DDBJ whole genome shotgun (WGS) entry which is preliminary data.</text>
</comment>
<dbReference type="PANTHER" id="PTHR47234">
    <property type="match status" value="1"/>
</dbReference>
<keyword evidence="16" id="KW-1185">Reference proteome</keyword>
<evidence type="ECO:0000259" key="14">
    <source>
        <dbReference type="Pfam" id="PF07715"/>
    </source>
</evidence>
<evidence type="ECO:0000256" key="7">
    <source>
        <dbReference type="ARBA" id="ARBA00023136"/>
    </source>
</evidence>
<evidence type="ECO:0000256" key="6">
    <source>
        <dbReference type="ARBA" id="ARBA00023077"/>
    </source>
</evidence>
<comment type="subcellular location">
    <subcellularLocation>
        <location evidence="1 10">Cell outer membrane</location>
        <topology evidence="1 10">Multi-pass membrane protein</topology>
    </subcellularLocation>
</comment>
<feature type="chain" id="PRO_5046343772" evidence="12">
    <location>
        <begin position="26"/>
        <end position="916"/>
    </location>
</feature>
<keyword evidence="3 10" id="KW-0813">Transport</keyword>
<protein>
    <submittedName>
        <fullName evidence="15">TonB-dependent receptor</fullName>
    </submittedName>
</protein>
<gene>
    <name evidence="15" type="ORF">H8K52_16745</name>
</gene>
<comment type="similarity">
    <text evidence="2 10 11">Belongs to the TonB-dependent receptor family.</text>
</comment>
<evidence type="ECO:0000256" key="9">
    <source>
        <dbReference type="ARBA" id="ARBA00023237"/>
    </source>
</evidence>
<reference evidence="15 16" key="1">
    <citation type="submission" date="2020-08" db="EMBL/GenBank/DDBJ databases">
        <title>Novel species isolated from subtropical streams in China.</title>
        <authorList>
            <person name="Lu H."/>
        </authorList>
    </citation>
    <scope>NUCLEOTIDE SEQUENCE [LARGE SCALE GENOMIC DNA]</scope>
    <source>
        <strain evidence="15 16">KACC 16656</strain>
    </source>
</reference>